<gene>
    <name evidence="1" type="ORF">Enr13x_11020</name>
</gene>
<evidence type="ECO:0000313" key="2">
    <source>
        <dbReference type="Proteomes" id="UP000319004"/>
    </source>
</evidence>
<organism evidence="1 2">
    <name type="scientific">Stieleria neptunia</name>
    <dbReference type="NCBI Taxonomy" id="2527979"/>
    <lineage>
        <taxon>Bacteria</taxon>
        <taxon>Pseudomonadati</taxon>
        <taxon>Planctomycetota</taxon>
        <taxon>Planctomycetia</taxon>
        <taxon>Pirellulales</taxon>
        <taxon>Pirellulaceae</taxon>
        <taxon>Stieleria</taxon>
    </lineage>
</organism>
<keyword evidence="2" id="KW-1185">Reference proteome</keyword>
<dbReference type="AlphaFoldDB" id="A0A518HK92"/>
<proteinExistence type="predicted"/>
<dbReference type="KEGG" id="snep:Enr13x_11020"/>
<name>A0A518HK92_9BACT</name>
<reference evidence="1 2" key="1">
    <citation type="submission" date="2019-03" db="EMBL/GenBank/DDBJ databases">
        <title>Deep-cultivation of Planctomycetes and their phenomic and genomic characterization uncovers novel biology.</title>
        <authorList>
            <person name="Wiegand S."/>
            <person name="Jogler M."/>
            <person name="Boedeker C."/>
            <person name="Pinto D."/>
            <person name="Vollmers J."/>
            <person name="Rivas-Marin E."/>
            <person name="Kohn T."/>
            <person name="Peeters S.H."/>
            <person name="Heuer A."/>
            <person name="Rast P."/>
            <person name="Oberbeckmann S."/>
            <person name="Bunk B."/>
            <person name="Jeske O."/>
            <person name="Meyerdierks A."/>
            <person name="Storesund J.E."/>
            <person name="Kallscheuer N."/>
            <person name="Luecker S."/>
            <person name="Lage O.M."/>
            <person name="Pohl T."/>
            <person name="Merkel B.J."/>
            <person name="Hornburger P."/>
            <person name="Mueller R.-W."/>
            <person name="Bruemmer F."/>
            <person name="Labrenz M."/>
            <person name="Spormann A.M."/>
            <person name="Op den Camp H."/>
            <person name="Overmann J."/>
            <person name="Amann R."/>
            <person name="Jetten M.S.M."/>
            <person name="Mascher T."/>
            <person name="Medema M.H."/>
            <person name="Devos D.P."/>
            <person name="Kaster A.-K."/>
            <person name="Ovreas L."/>
            <person name="Rohde M."/>
            <person name="Galperin M.Y."/>
            <person name="Jogler C."/>
        </authorList>
    </citation>
    <scope>NUCLEOTIDE SEQUENCE [LARGE SCALE GENOMIC DNA]</scope>
    <source>
        <strain evidence="1 2">Enr13</strain>
    </source>
</reference>
<sequence length="79" mass="8542">MLHSVTRLVSRLAASGIGYGLDARAGETQFSLRCRPQFRGGADRGQKLVMKTAGPGVRGLDASVFIRRSEVFTSSLPLY</sequence>
<dbReference type="Proteomes" id="UP000319004">
    <property type="component" value="Chromosome"/>
</dbReference>
<accession>A0A518HK92</accession>
<protein>
    <submittedName>
        <fullName evidence="1">Uncharacterized protein</fullName>
    </submittedName>
</protein>
<dbReference type="EMBL" id="CP037423">
    <property type="protein sequence ID" value="QDV41264.1"/>
    <property type="molecule type" value="Genomic_DNA"/>
</dbReference>
<evidence type="ECO:0000313" key="1">
    <source>
        <dbReference type="EMBL" id="QDV41264.1"/>
    </source>
</evidence>